<dbReference type="InterPro" id="IPR002110">
    <property type="entry name" value="Ankyrin_rpt"/>
</dbReference>
<dbReference type="Pfam" id="PF12796">
    <property type="entry name" value="Ank_2"/>
    <property type="match status" value="1"/>
</dbReference>
<keyword evidence="1" id="KW-0677">Repeat</keyword>
<dbReference type="GO" id="GO:0045944">
    <property type="term" value="P:positive regulation of transcription by RNA polymerase II"/>
    <property type="evidence" value="ECO:0007669"/>
    <property type="project" value="TreeGrafter"/>
</dbReference>
<comment type="caution">
    <text evidence="5">The sequence shown here is derived from an EMBL/GenBank/DDBJ whole genome shotgun (WGS) entry which is preliminary data.</text>
</comment>
<dbReference type="AlphaFoldDB" id="A0A8S3YNU7"/>
<evidence type="ECO:0000313" key="5">
    <source>
        <dbReference type="EMBL" id="CAG5118118.1"/>
    </source>
</evidence>
<dbReference type="GO" id="GO:0005634">
    <property type="term" value="C:nucleus"/>
    <property type="evidence" value="ECO:0007669"/>
    <property type="project" value="TreeGrafter"/>
</dbReference>
<feature type="non-terminal residue" evidence="5">
    <location>
        <position position="1"/>
    </location>
</feature>
<name>A0A8S3YNU7_9EUPU</name>
<dbReference type="PROSITE" id="PS50088">
    <property type="entry name" value="ANK_REPEAT"/>
    <property type="match status" value="1"/>
</dbReference>
<keyword evidence="2 3" id="KW-0040">ANK repeat</keyword>
<dbReference type="PROSITE" id="PS50297">
    <property type="entry name" value="ANK_REP_REGION"/>
    <property type="match status" value="1"/>
</dbReference>
<evidence type="ECO:0000256" key="3">
    <source>
        <dbReference type="PROSITE-ProRule" id="PRU00023"/>
    </source>
</evidence>
<feature type="compositionally biased region" description="Basic residues" evidence="4">
    <location>
        <begin position="1"/>
        <end position="17"/>
    </location>
</feature>
<dbReference type="SMART" id="SM00248">
    <property type="entry name" value="ANK"/>
    <property type="match status" value="2"/>
</dbReference>
<evidence type="ECO:0000313" key="6">
    <source>
        <dbReference type="Proteomes" id="UP000678393"/>
    </source>
</evidence>
<dbReference type="Gene3D" id="1.25.40.20">
    <property type="entry name" value="Ankyrin repeat-containing domain"/>
    <property type="match status" value="1"/>
</dbReference>
<reference evidence="5" key="1">
    <citation type="submission" date="2021-04" db="EMBL/GenBank/DDBJ databases">
        <authorList>
            <consortium name="Molecular Ecology Group"/>
        </authorList>
    </citation>
    <scope>NUCLEOTIDE SEQUENCE</scope>
</reference>
<gene>
    <name evidence="5" type="ORF">CUNI_LOCUS3676</name>
</gene>
<accession>A0A8S3YNU7</accession>
<evidence type="ECO:0000256" key="4">
    <source>
        <dbReference type="SAM" id="MobiDB-lite"/>
    </source>
</evidence>
<dbReference type="EMBL" id="CAJHNH020000500">
    <property type="protein sequence ID" value="CAG5118118.1"/>
    <property type="molecule type" value="Genomic_DNA"/>
</dbReference>
<dbReference type="GO" id="GO:0000976">
    <property type="term" value="F:transcription cis-regulatory region binding"/>
    <property type="evidence" value="ECO:0007669"/>
    <property type="project" value="TreeGrafter"/>
</dbReference>
<feature type="region of interest" description="Disordered" evidence="4">
    <location>
        <begin position="92"/>
        <end position="117"/>
    </location>
</feature>
<proteinExistence type="predicted"/>
<sequence length="224" mass="23956">TMSGKNRNKKRNKKHRPTASAVPQDSTVNTSLQQSQVIHSPDQAIASASHVSITALPVDTLSLTQSGTLSCGNVSSEMDNISKFSCSIKKGKKKKSSMTNRASNVSSDDVHRQPSPNDGDLLASINSESFTEAVTLLTSENSFTREGLNQALISACRQGHKLLVQTLVRAGANIEDQDEHGNTPLLICAENGFTDIIRFLVSKQANVNAVNSVGNTALILSVRP</sequence>
<dbReference type="SUPFAM" id="SSF48403">
    <property type="entry name" value="Ankyrin repeat"/>
    <property type="match status" value="1"/>
</dbReference>
<feature type="non-terminal residue" evidence="5">
    <location>
        <position position="224"/>
    </location>
</feature>
<dbReference type="PANTHER" id="PTHR24193:SF121">
    <property type="entry name" value="ADA2A-CONTAINING COMPLEX COMPONENT 3, ISOFORM D"/>
    <property type="match status" value="1"/>
</dbReference>
<organism evidence="5 6">
    <name type="scientific">Candidula unifasciata</name>
    <dbReference type="NCBI Taxonomy" id="100452"/>
    <lineage>
        <taxon>Eukaryota</taxon>
        <taxon>Metazoa</taxon>
        <taxon>Spiralia</taxon>
        <taxon>Lophotrochozoa</taxon>
        <taxon>Mollusca</taxon>
        <taxon>Gastropoda</taxon>
        <taxon>Heterobranchia</taxon>
        <taxon>Euthyneura</taxon>
        <taxon>Panpulmonata</taxon>
        <taxon>Eupulmonata</taxon>
        <taxon>Stylommatophora</taxon>
        <taxon>Helicina</taxon>
        <taxon>Helicoidea</taxon>
        <taxon>Geomitridae</taxon>
        <taxon>Candidula</taxon>
    </lineage>
</organism>
<feature type="compositionally biased region" description="Polar residues" evidence="4">
    <location>
        <begin position="98"/>
        <end position="107"/>
    </location>
</feature>
<protein>
    <submittedName>
        <fullName evidence="5">Uncharacterized protein</fullName>
    </submittedName>
</protein>
<dbReference type="OrthoDB" id="6160520at2759"/>
<dbReference type="InterPro" id="IPR050663">
    <property type="entry name" value="Ankyrin-SOCS_Box"/>
</dbReference>
<keyword evidence="6" id="KW-1185">Reference proteome</keyword>
<feature type="region of interest" description="Disordered" evidence="4">
    <location>
        <begin position="1"/>
        <end position="35"/>
    </location>
</feature>
<dbReference type="InterPro" id="IPR036770">
    <property type="entry name" value="Ankyrin_rpt-contain_sf"/>
</dbReference>
<feature type="compositionally biased region" description="Polar residues" evidence="4">
    <location>
        <begin position="21"/>
        <end position="35"/>
    </location>
</feature>
<dbReference type="PANTHER" id="PTHR24193">
    <property type="entry name" value="ANKYRIN REPEAT PROTEIN"/>
    <property type="match status" value="1"/>
</dbReference>
<dbReference type="Proteomes" id="UP000678393">
    <property type="component" value="Unassembled WGS sequence"/>
</dbReference>
<evidence type="ECO:0000256" key="1">
    <source>
        <dbReference type="ARBA" id="ARBA00022737"/>
    </source>
</evidence>
<feature type="repeat" description="ANK" evidence="3">
    <location>
        <begin position="180"/>
        <end position="212"/>
    </location>
</feature>
<evidence type="ECO:0000256" key="2">
    <source>
        <dbReference type="ARBA" id="ARBA00023043"/>
    </source>
</evidence>